<dbReference type="InterPro" id="IPR052345">
    <property type="entry name" value="Rad_response_metalloprotease"/>
</dbReference>
<comment type="caution">
    <text evidence="2">The sequence shown here is derived from an EMBL/GenBank/DDBJ whole genome shotgun (WGS) entry which is preliminary data.</text>
</comment>
<dbReference type="InterPro" id="IPR010359">
    <property type="entry name" value="IrrE_HExxH"/>
</dbReference>
<dbReference type="EMBL" id="MAPZ01000019">
    <property type="protein sequence ID" value="OBY10949.1"/>
    <property type="molecule type" value="Genomic_DNA"/>
</dbReference>
<dbReference type="PANTHER" id="PTHR43236:SF2">
    <property type="entry name" value="BLL0069 PROTEIN"/>
    <property type="match status" value="1"/>
</dbReference>
<dbReference type="eggNOG" id="COG2856">
    <property type="taxonomic scope" value="Bacteria"/>
</dbReference>
<organism evidence="2 3">
    <name type="scientific">Clostridium paraputrificum</name>
    <dbReference type="NCBI Taxonomy" id="29363"/>
    <lineage>
        <taxon>Bacteria</taxon>
        <taxon>Bacillati</taxon>
        <taxon>Bacillota</taxon>
        <taxon>Clostridia</taxon>
        <taxon>Eubacteriales</taxon>
        <taxon>Clostridiaceae</taxon>
        <taxon>Clostridium</taxon>
    </lineage>
</organism>
<feature type="domain" description="IrrE N-terminal-like" evidence="1">
    <location>
        <begin position="58"/>
        <end position="163"/>
    </location>
</feature>
<reference evidence="2 3" key="1">
    <citation type="submission" date="2016-06" db="EMBL/GenBank/DDBJ databases">
        <authorList>
            <person name="Kjaerup R.B."/>
            <person name="Dalgaard T.S."/>
            <person name="Juul-Madsen H.R."/>
        </authorList>
    </citation>
    <scope>NUCLEOTIDE SEQUENCE [LARGE SCALE GENOMIC DNA]</scope>
    <source>
        <strain evidence="2 3">373-A1</strain>
    </source>
</reference>
<dbReference type="Pfam" id="PF06114">
    <property type="entry name" value="Peptidase_M78"/>
    <property type="match status" value="1"/>
</dbReference>
<name>A0A1B8RQ60_9CLOT</name>
<dbReference type="Gene3D" id="1.10.10.2910">
    <property type="match status" value="1"/>
</dbReference>
<dbReference type="Proteomes" id="UP000092714">
    <property type="component" value="Unassembled WGS sequence"/>
</dbReference>
<accession>A0A1B8RQ60</accession>
<keyword evidence="3" id="KW-1185">Reference proteome</keyword>
<evidence type="ECO:0000313" key="2">
    <source>
        <dbReference type="EMBL" id="OBY10949.1"/>
    </source>
</evidence>
<evidence type="ECO:0000259" key="1">
    <source>
        <dbReference type="Pfam" id="PF06114"/>
    </source>
</evidence>
<gene>
    <name evidence="2" type="ORF">CP373A1_07965</name>
</gene>
<proteinExistence type="predicted"/>
<dbReference type="PANTHER" id="PTHR43236">
    <property type="entry name" value="ANTITOXIN HIGA1"/>
    <property type="match status" value="1"/>
</dbReference>
<evidence type="ECO:0000313" key="3">
    <source>
        <dbReference type="Proteomes" id="UP000092714"/>
    </source>
</evidence>
<dbReference type="AlphaFoldDB" id="A0A1B8RQ60"/>
<protein>
    <recommendedName>
        <fullName evidence="1">IrrE N-terminal-like domain-containing protein</fullName>
    </recommendedName>
</protein>
<sequence length="168" mass="19094">MDNIKFQVDSIIEEYTDGSLPIDPVVIAKKVGIPISQVNFKSVKGSVVLGGIKKNKENISIYINANDSMARKRFTIAHELGHYFLNHINNKGEFVDLHRDVLAVKSKEEQEANEFAGCLLMPEKKLVEKFDQLRKLNFGTGMIEMELSRIFKVSQSAMNVRLKRLNLK</sequence>